<dbReference type="PANTHER" id="PTHR42912">
    <property type="entry name" value="METHYLTRANSFERASE"/>
    <property type="match status" value="1"/>
</dbReference>
<evidence type="ECO:0000259" key="1">
    <source>
        <dbReference type="Pfam" id="PF08241"/>
    </source>
</evidence>
<protein>
    <submittedName>
        <fullName evidence="2">Methyltransferase family protein</fullName>
    </submittedName>
</protein>
<keyword evidence="2" id="KW-0489">Methyltransferase</keyword>
<organism evidence="2">
    <name type="scientific">Nocardia globerula</name>
    <dbReference type="NCBI Taxonomy" id="1818"/>
    <lineage>
        <taxon>Bacteria</taxon>
        <taxon>Bacillati</taxon>
        <taxon>Actinomycetota</taxon>
        <taxon>Actinomycetes</taxon>
        <taxon>Mycobacteriales</taxon>
        <taxon>Nocardiaceae</taxon>
        <taxon>Nocardia</taxon>
    </lineage>
</organism>
<dbReference type="GO" id="GO:0032259">
    <property type="term" value="P:methylation"/>
    <property type="evidence" value="ECO:0007669"/>
    <property type="project" value="UniProtKB-KW"/>
</dbReference>
<dbReference type="EMBL" id="VNIQ01000010">
    <property type="protein sequence ID" value="TYQ00895.1"/>
    <property type="molecule type" value="Genomic_DNA"/>
</dbReference>
<dbReference type="Gene3D" id="3.40.50.150">
    <property type="entry name" value="Vaccinia Virus protein VP39"/>
    <property type="match status" value="1"/>
</dbReference>
<proteinExistence type="predicted"/>
<comment type="caution">
    <text evidence="2">The sequence shown here is derived from an EMBL/GenBank/DDBJ whole genome shotgun (WGS) entry which is preliminary data.</text>
</comment>
<dbReference type="InterPro" id="IPR029063">
    <property type="entry name" value="SAM-dependent_MTases_sf"/>
</dbReference>
<gene>
    <name evidence="2" type="ORF">FNL38_11019</name>
</gene>
<dbReference type="CDD" id="cd02440">
    <property type="entry name" value="AdoMet_MTases"/>
    <property type="match status" value="1"/>
</dbReference>
<name>A0A652YI31_NOCGL</name>
<dbReference type="Pfam" id="PF08241">
    <property type="entry name" value="Methyltransf_11"/>
    <property type="match status" value="1"/>
</dbReference>
<sequence length="239" mass="26522">MIERSVTPIPSPNIWHWPDVYEVENRAQDVDGAIWTAMRAAVDWADRDVVDVGCGAGFHLPEFARTARRVVGVEPHTPLVRLAQDRTRDDAKIDVVAGSAESTGLADSSVDVVHARTAYFFGKGCGRGIAEAMRILRPGGALVIVDLDVGASPYGDWMRADLPKYDPAAVEAFFEAQGFSLSRADTRWEFRNRDDMRKVLGIEFTEKTAARAFSSVSGLSFPVRYRVHVRFKPRSLELL</sequence>
<dbReference type="SUPFAM" id="SSF53335">
    <property type="entry name" value="S-adenosyl-L-methionine-dependent methyltransferases"/>
    <property type="match status" value="1"/>
</dbReference>
<keyword evidence="2" id="KW-0808">Transferase</keyword>
<reference evidence="2" key="1">
    <citation type="submission" date="2019-07" db="EMBL/GenBank/DDBJ databases">
        <title>Genomic Encyclopedia of Type Strains, Phase IV (KMG-IV): sequencing the most valuable type-strain genomes for metagenomic binning, comparative biology and taxonomic classification.</title>
        <authorList>
            <person name="Goeker M."/>
        </authorList>
    </citation>
    <scope>NUCLEOTIDE SEQUENCE</scope>
    <source>
        <strain evidence="2">DSM 44596</strain>
    </source>
</reference>
<feature type="domain" description="Methyltransferase type 11" evidence="1">
    <location>
        <begin position="50"/>
        <end position="144"/>
    </location>
</feature>
<dbReference type="InterPro" id="IPR013216">
    <property type="entry name" value="Methyltransf_11"/>
</dbReference>
<dbReference type="InterPro" id="IPR050508">
    <property type="entry name" value="Methyltransf_Superfamily"/>
</dbReference>
<evidence type="ECO:0000313" key="2">
    <source>
        <dbReference type="EMBL" id="TYQ00895.1"/>
    </source>
</evidence>
<accession>A0A652YI31</accession>
<dbReference type="PANTHER" id="PTHR42912:SF93">
    <property type="entry name" value="N6-ADENOSINE-METHYLTRANSFERASE TMT1A"/>
    <property type="match status" value="1"/>
</dbReference>
<dbReference type="AlphaFoldDB" id="A0A652YI31"/>
<dbReference type="GO" id="GO:0008757">
    <property type="term" value="F:S-adenosylmethionine-dependent methyltransferase activity"/>
    <property type="evidence" value="ECO:0007669"/>
    <property type="project" value="InterPro"/>
</dbReference>